<dbReference type="GeneID" id="85317120"/>
<reference evidence="2" key="1">
    <citation type="submission" date="2023-06" db="EMBL/GenBank/DDBJ databases">
        <title>Genome-scale phylogeny and comparative genomics of the fungal order Sordariales.</title>
        <authorList>
            <consortium name="Lawrence Berkeley National Laboratory"/>
            <person name="Hensen N."/>
            <person name="Bonometti L."/>
            <person name="Westerberg I."/>
            <person name="Brannstrom I.O."/>
            <person name="Guillou S."/>
            <person name="Cros-Aarteil S."/>
            <person name="Calhoun S."/>
            <person name="Haridas S."/>
            <person name="Kuo A."/>
            <person name="Mondo S."/>
            <person name="Pangilinan J."/>
            <person name="Riley R."/>
            <person name="LaButti K."/>
            <person name="Andreopoulos B."/>
            <person name="Lipzen A."/>
            <person name="Chen C."/>
            <person name="Yanf M."/>
            <person name="Daum C."/>
            <person name="Ng V."/>
            <person name="Clum A."/>
            <person name="Steindorff A."/>
            <person name="Ohm R."/>
            <person name="Martin F."/>
            <person name="Silar P."/>
            <person name="Natvig D."/>
            <person name="Lalanne C."/>
            <person name="Gautier V."/>
            <person name="Ament-velasquez S.L."/>
            <person name="Kruys A."/>
            <person name="Hutchinson M.I."/>
            <person name="Powell A.J."/>
            <person name="Barry K."/>
            <person name="Miller A.N."/>
            <person name="Grigoriev I.V."/>
            <person name="Debuchy R."/>
            <person name="Gladieux P."/>
            <person name="Thoren M.H."/>
            <person name="Johannesson H."/>
        </authorList>
    </citation>
    <scope>NUCLEOTIDE SEQUENCE</scope>
    <source>
        <strain evidence="2">SMH2392-1A</strain>
    </source>
</reference>
<keyword evidence="3" id="KW-1185">Reference proteome</keyword>
<keyword evidence="1" id="KW-1133">Transmembrane helix</keyword>
<feature type="transmembrane region" description="Helical" evidence="1">
    <location>
        <begin position="65"/>
        <end position="89"/>
    </location>
</feature>
<proteinExistence type="predicted"/>
<evidence type="ECO:0000313" key="3">
    <source>
        <dbReference type="Proteomes" id="UP001172101"/>
    </source>
</evidence>
<accession>A0AA40AUX8</accession>
<comment type="caution">
    <text evidence="2">The sequence shown here is derived from an EMBL/GenBank/DDBJ whole genome shotgun (WGS) entry which is preliminary data.</text>
</comment>
<dbReference type="Proteomes" id="UP001172101">
    <property type="component" value="Unassembled WGS sequence"/>
</dbReference>
<protein>
    <submittedName>
        <fullName evidence="2">Uncharacterized protein</fullName>
    </submittedName>
</protein>
<keyword evidence="1" id="KW-0472">Membrane</keyword>
<keyword evidence="1" id="KW-0812">Transmembrane</keyword>
<dbReference type="AlphaFoldDB" id="A0AA40AUX8"/>
<sequence>MVDIGSRLGCITLNLGRNLANLGHGNLLLVFCLICLAVSLLLTVSTLQGGAGGSLRRQMISWRSWFLFFLLAVSFLGHSRFFLGGLPAWQRPGMAAVVRLEPHEVGEHAMSLSTVWAHFFWEVVGARRWNEARDMPLGRNEHPALAWDIMGDLRGTKE</sequence>
<evidence type="ECO:0000256" key="1">
    <source>
        <dbReference type="SAM" id="Phobius"/>
    </source>
</evidence>
<organism evidence="2 3">
    <name type="scientific">Lasiosphaeria miniovina</name>
    <dbReference type="NCBI Taxonomy" id="1954250"/>
    <lineage>
        <taxon>Eukaryota</taxon>
        <taxon>Fungi</taxon>
        <taxon>Dikarya</taxon>
        <taxon>Ascomycota</taxon>
        <taxon>Pezizomycotina</taxon>
        <taxon>Sordariomycetes</taxon>
        <taxon>Sordariomycetidae</taxon>
        <taxon>Sordariales</taxon>
        <taxon>Lasiosphaeriaceae</taxon>
        <taxon>Lasiosphaeria</taxon>
    </lineage>
</organism>
<name>A0AA40AUX8_9PEZI</name>
<dbReference type="RefSeq" id="XP_060298409.1">
    <property type="nucleotide sequence ID" value="XM_060433850.1"/>
</dbReference>
<feature type="transmembrane region" description="Helical" evidence="1">
    <location>
        <begin position="27"/>
        <end position="44"/>
    </location>
</feature>
<gene>
    <name evidence="2" type="ORF">B0T26DRAFT_221542</name>
</gene>
<evidence type="ECO:0000313" key="2">
    <source>
        <dbReference type="EMBL" id="KAK0722485.1"/>
    </source>
</evidence>
<dbReference type="EMBL" id="JAUIRO010000003">
    <property type="protein sequence ID" value="KAK0722485.1"/>
    <property type="molecule type" value="Genomic_DNA"/>
</dbReference>